<evidence type="ECO:0000256" key="1">
    <source>
        <dbReference type="SAM" id="MobiDB-lite"/>
    </source>
</evidence>
<evidence type="ECO:0000313" key="3">
    <source>
        <dbReference type="Proteomes" id="UP000266723"/>
    </source>
</evidence>
<feature type="region of interest" description="Disordered" evidence="1">
    <location>
        <begin position="40"/>
        <end position="66"/>
    </location>
</feature>
<keyword evidence="3" id="KW-1185">Reference proteome</keyword>
<proteinExistence type="predicted"/>
<dbReference type="EMBL" id="QGKV02001507">
    <property type="protein sequence ID" value="KAF3529970.1"/>
    <property type="molecule type" value="Genomic_DNA"/>
</dbReference>
<feature type="compositionally biased region" description="Basic residues" evidence="1">
    <location>
        <begin position="40"/>
        <end position="56"/>
    </location>
</feature>
<sequence length="66" mass="7675">MIGGECWSGSDEGIRWHDDRYGLGGGAPISPPHRIRVRSRSISHHHRHHRQRRSPNHRCEIFKTVT</sequence>
<feature type="compositionally biased region" description="Basic and acidic residues" evidence="1">
    <location>
        <begin position="57"/>
        <end position="66"/>
    </location>
</feature>
<reference evidence="2 3" key="1">
    <citation type="journal article" date="2020" name="BMC Genomics">
        <title>Intraspecific diversification of the crop wild relative Brassica cretica Lam. using demographic model selection.</title>
        <authorList>
            <person name="Kioukis A."/>
            <person name="Michalopoulou V.A."/>
            <person name="Briers L."/>
            <person name="Pirintsos S."/>
            <person name="Studholme D.J."/>
            <person name="Pavlidis P."/>
            <person name="Sarris P.F."/>
        </authorList>
    </citation>
    <scope>NUCLEOTIDE SEQUENCE [LARGE SCALE GENOMIC DNA]</scope>
    <source>
        <strain evidence="3">cv. PFS-1207/04</strain>
    </source>
</reference>
<evidence type="ECO:0000313" key="2">
    <source>
        <dbReference type="EMBL" id="KAF3529970.1"/>
    </source>
</evidence>
<name>A0ABQ7BCS8_BRACR</name>
<gene>
    <name evidence="2" type="ORF">DY000_02042280</name>
</gene>
<comment type="caution">
    <text evidence="2">The sequence shown here is derived from an EMBL/GenBank/DDBJ whole genome shotgun (WGS) entry which is preliminary data.</text>
</comment>
<organism evidence="2 3">
    <name type="scientific">Brassica cretica</name>
    <name type="common">Mustard</name>
    <dbReference type="NCBI Taxonomy" id="69181"/>
    <lineage>
        <taxon>Eukaryota</taxon>
        <taxon>Viridiplantae</taxon>
        <taxon>Streptophyta</taxon>
        <taxon>Embryophyta</taxon>
        <taxon>Tracheophyta</taxon>
        <taxon>Spermatophyta</taxon>
        <taxon>Magnoliopsida</taxon>
        <taxon>eudicotyledons</taxon>
        <taxon>Gunneridae</taxon>
        <taxon>Pentapetalae</taxon>
        <taxon>rosids</taxon>
        <taxon>malvids</taxon>
        <taxon>Brassicales</taxon>
        <taxon>Brassicaceae</taxon>
        <taxon>Brassiceae</taxon>
        <taxon>Brassica</taxon>
    </lineage>
</organism>
<dbReference type="Proteomes" id="UP000266723">
    <property type="component" value="Unassembled WGS sequence"/>
</dbReference>
<protein>
    <submittedName>
        <fullName evidence="2">Uncharacterized protein</fullName>
    </submittedName>
</protein>
<accession>A0ABQ7BCS8</accession>